<dbReference type="InterPro" id="IPR050271">
    <property type="entry name" value="UDP-glycosyltransferase"/>
</dbReference>
<protein>
    <submittedName>
        <fullName evidence="8">Uncharacterized protein</fullName>
    </submittedName>
</protein>
<proteinExistence type="inferred from homology"/>
<accession>A0AAW2A9N0</accession>
<keyword evidence="4" id="KW-0808">Transferase</keyword>
<evidence type="ECO:0000256" key="4">
    <source>
        <dbReference type="ARBA" id="ARBA00022679"/>
    </source>
</evidence>
<feature type="signal peptide" evidence="7">
    <location>
        <begin position="1"/>
        <end position="18"/>
    </location>
</feature>
<evidence type="ECO:0000313" key="9">
    <source>
        <dbReference type="Proteomes" id="UP001479290"/>
    </source>
</evidence>
<keyword evidence="5" id="KW-0812">Transmembrane</keyword>
<dbReference type="AlphaFoldDB" id="A0AAW2A9N0"/>
<evidence type="ECO:0000256" key="7">
    <source>
        <dbReference type="SAM" id="SignalP"/>
    </source>
</evidence>
<feature type="chain" id="PRO_5043732859" evidence="7">
    <location>
        <begin position="19"/>
        <end position="290"/>
    </location>
</feature>
<evidence type="ECO:0000256" key="5">
    <source>
        <dbReference type="ARBA" id="ARBA00022692"/>
    </source>
</evidence>
<evidence type="ECO:0000256" key="3">
    <source>
        <dbReference type="ARBA" id="ARBA00022676"/>
    </source>
</evidence>
<keyword evidence="6" id="KW-0472">Membrane</keyword>
<keyword evidence="7" id="KW-0732">Signal</keyword>
<evidence type="ECO:0000256" key="1">
    <source>
        <dbReference type="ARBA" id="ARBA00004167"/>
    </source>
</evidence>
<name>A0AAW2A9N0_CULAL</name>
<evidence type="ECO:0000256" key="2">
    <source>
        <dbReference type="ARBA" id="ARBA00009995"/>
    </source>
</evidence>
<evidence type="ECO:0000256" key="6">
    <source>
        <dbReference type="ARBA" id="ARBA00022989"/>
    </source>
</evidence>
<dbReference type="EMBL" id="JAWDJR010000009">
    <property type="protein sequence ID" value="KAK9969548.1"/>
    <property type="molecule type" value="Genomic_DNA"/>
</dbReference>
<dbReference type="FunFam" id="3.40.50.2000:FF:000176">
    <property type="entry name" value="UDP glucuronosyltransferase 1 family, polypeptide A7"/>
    <property type="match status" value="1"/>
</dbReference>
<keyword evidence="6" id="KW-1133">Transmembrane helix</keyword>
<dbReference type="Pfam" id="PF00201">
    <property type="entry name" value="UDPGT"/>
    <property type="match status" value="1"/>
</dbReference>
<evidence type="ECO:0000313" key="8">
    <source>
        <dbReference type="EMBL" id="KAK9969548.1"/>
    </source>
</evidence>
<dbReference type="GO" id="GO:0016020">
    <property type="term" value="C:membrane"/>
    <property type="evidence" value="ECO:0007669"/>
    <property type="project" value="UniProtKB-SubCell"/>
</dbReference>
<sequence length="290" mass="32647">MAGVWLLLSLFFLGSAEAGKLLVIPSDGSHWLGMKPIVEELGRRGNQVVVVIPESSLSMGPSQNTTTLTFPVNYTKAELHALLEGGLTTILSIDLSSDLSKFLLFFYQMNLLQSFIVRNAEGLLFNEDLMKKLRDYSFDAILTDPFEPVGVIVSEYLSIPAIYMQINLPCGVDTLASQCPSPPSYVPQRNTHFTDQMNLWQRSVNLVRTLLQPMACRYMHTYADEIASRVLQRKTSMVEIMGRAALWFMRFDFAFEFPRPLMPNMVMIGGMATKKPKPLSQVSSHNYICM</sequence>
<comment type="caution">
    <text evidence="8">The sequence shown here is derived from an EMBL/GenBank/DDBJ whole genome shotgun (WGS) entry which is preliminary data.</text>
</comment>
<dbReference type="GO" id="GO:0008194">
    <property type="term" value="F:UDP-glycosyltransferase activity"/>
    <property type="evidence" value="ECO:0007669"/>
    <property type="project" value="InterPro"/>
</dbReference>
<dbReference type="PANTHER" id="PTHR48043:SF161">
    <property type="entry name" value="UDP GLUCURONOSYLTRANSFERASE FAMILY 1 MEMBER A1"/>
    <property type="match status" value="1"/>
</dbReference>
<dbReference type="Gene3D" id="3.40.50.2000">
    <property type="entry name" value="Glycogen Phosphorylase B"/>
    <property type="match status" value="1"/>
</dbReference>
<comment type="similarity">
    <text evidence="2">Belongs to the UDP-glycosyltransferase family.</text>
</comment>
<keyword evidence="3" id="KW-0328">Glycosyltransferase</keyword>
<dbReference type="PANTHER" id="PTHR48043">
    <property type="entry name" value="EG:EG0003.4 PROTEIN-RELATED"/>
    <property type="match status" value="1"/>
</dbReference>
<dbReference type="SUPFAM" id="SSF53756">
    <property type="entry name" value="UDP-Glycosyltransferase/glycogen phosphorylase"/>
    <property type="match status" value="1"/>
</dbReference>
<comment type="subcellular location">
    <subcellularLocation>
        <location evidence="1">Membrane</location>
        <topology evidence="1">Single-pass membrane protein</topology>
    </subcellularLocation>
</comment>
<organism evidence="8 9">
    <name type="scientific">Culter alburnus</name>
    <name type="common">Topmouth culter</name>
    <dbReference type="NCBI Taxonomy" id="194366"/>
    <lineage>
        <taxon>Eukaryota</taxon>
        <taxon>Metazoa</taxon>
        <taxon>Chordata</taxon>
        <taxon>Craniata</taxon>
        <taxon>Vertebrata</taxon>
        <taxon>Euteleostomi</taxon>
        <taxon>Actinopterygii</taxon>
        <taxon>Neopterygii</taxon>
        <taxon>Teleostei</taxon>
        <taxon>Ostariophysi</taxon>
        <taxon>Cypriniformes</taxon>
        <taxon>Xenocyprididae</taxon>
        <taxon>Xenocypridinae</taxon>
        <taxon>Culter</taxon>
    </lineage>
</organism>
<dbReference type="InterPro" id="IPR002213">
    <property type="entry name" value="UDP_glucos_trans"/>
</dbReference>
<keyword evidence="9" id="KW-1185">Reference proteome</keyword>
<dbReference type="Proteomes" id="UP001479290">
    <property type="component" value="Unassembled WGS sequence"/>
</dbReference>
<reference evidence="8 9" key="1">
    <citation type="submission" date="2024-05" db="EMBL/GenBank/DDBJ databases">
        <title>A high-quality chromosomal-level genome assembly of Topmouth culter (Culter alburnus).</title>
        <authorList>
            <person name="Zhao H."/>
        </authorList>
    </citation>
    <scope>NUCLEOTIDE SEQUENCE [LARGE SCALE GENOMIC DNA]</scope>
    <source>
        <strain evidence="8">CATC2023</strain>
        <tissue evidence="8">Muscle</tissue>
    </source>
</reference>
<gene>
    <name evidence="8" type="ORF">ABG768_027709</name>
</gene>